<dbReference type="Pfam" id="PF10294">
    <property type="entry name" value="Methyltransf_16"/>
    <property type="match status" value="1"/>
</dbReference>
<reference evidence="3" key="1">
    <citation type="submission" date="2017-01" db="EMBL/GenBank/DDBJ databases">
        <title>Comparative genomics of anhydrobiosis in the tardigrade Hypsibius dujardini.</title>
        <authorList>
            <person name="Yoshida Y."/>
            <person name="Koutsovoulos G."/>
            <person name="Laetsch D."/>
            <person name="Stevens L."/>
            <person name="Kumar S."/>
            <person name="Horikawa D."/>
            <person name="Ishino K."/>
            <person name="Komine S."/>
            <person name="Tomita M."/>
            <person name="Blaxter M."/>
            <person name="Arakawa K."/>
        </authorList>
    </citation>
    <scope>NUCLEOTIDE SEQUENCE [LARGE SCALE GENOMIC DNA]</scope>
    <source>
        <strain evidence="3">Z151</strain>
    </source>
</reference>
<organism evidence="2 3">
    <name type="scientific">Hypsibius exemplaris</name>
    <name type="common">Freshwater tardigrade</name>
    <dbReference type="NCBI Taxonomy" id="2072580"/>
    <lineage>
        <taxon>Eukaryota</taxon>
        <taxon>Metazoa</taxon>
        <taxon>Ecdysozoa</taxon>
        <taxon>Tardigrada</taxon>
        <taxon>Eutardigrada</taxon>
        <taxon>Parachela</taxon>
        <taxon>Hypsibioidea</taxon>
        <taxon>Hypsibiidae</taxon>
        <taxon>Hypsibius</taxon>
    </lineage>
</organism>
<name>A0A9X6RLG2_HYPEX</name>
<comment type="caution">
    <text evidence="2">The sequence shown here is derived from an EMBL/GenBank/DDBJ whole genome shotgun (WGS) entry which is preliminary data.</text>
</comment>
<protein>
    <submittedName>
        <fullName evidence="2">Methyltransferase-like protein 22</fullName>
    </submittedName>
</protein>
<gene>
    <name evidence="2" type="ORF">BV898_16410</name>
</gene>
<dbReference type="PANTHER" id="PTHR23108:SF0">
    <property type="entry name" value="METHYLTRANSFERASE-LIKE PROTEIN 22"/>
    <property type="match status" value="1"/>
</dbReference>
<dbReference type="Proteomes" id="UP000192578">
    <property type="component" value="Unassembled WGS sequence"/>
</dbReference>
<accession>A0A9X6RLG2</accession>
<sequence length="348" mass="38785">MECDDDHDGVEYLTKFVPLDSDEHVLSDVHINCSSAGGGSNSENVISRFVFTVPNGIRSCNHLDKPNQSASYFDGESTADADDEEDSQVERRDLRREVILIEHTMATVLEDVGTQVWRGALYLCDFILGNPILFAGQTVLELGAGVGLVSALLNYIGSSRTFCTDHSTKALTFCQGNIIRNQFVCLTTKSSAELGPGDAVSVRCLDWFDKSFPKINAAVISPFSWAADDIDVLRRGFVVVAADVIYSDDLTDAFLTTLLRLSEQFRLTVVAYVALEKRLNFTLEDLAVCSPPYRYFQRKLCELSQTIEASTRALLMSERLPDNFPQCFQYERVPELEVWKITATINLN</sequence>
<proteinExistence type="predicted"/>
<dbReference type="GO" id="GO:0005634">
    <property type="term" value="C:nucleus"/>
    <property type="evidence" value="ECO:0007669"/>
    <property type="project" value="TreeGrafter"/>
</dbReference>
<feature type="region of interest" description="Disordered" evidence="1">
    <location>
        <begin position="68"/>
        <end position="90"/>
    </location>
</feature>
<evidence type="ECO:0000313" key="3">
    <source>
        <dbReference type="Proteomes" id="UP000192578"/>
    </source>
</evidence>
<keyword evidence="3" id="KW-1185">Reference proteome</keyword>
<dbReference type="PANTHER" id="PTHR23108">
    <property type="entry name" value="METHYLTRANSFERASE-RELATED"/>
    <property type="match status" value="1"/>
</dbReference>
<keyword evidence="2" id="KW-0808">Transferase</keyword>
<keyword evidence="2" id="KW-0489">Methyltransferase</keyword>
<dbReference type="InterPro" id="IPR029063">
    <property type="entry name" value="SAM-dependent_MTases_sf"/>
</dbReference>
<dbReference type="InterPro" id="IPR019410">
    <property type="entry name" value="Methyltransf_16"/>
</dbReference>
<dbReference type="EMBL" id="MTYJ01000245">
    <property type="protein sequence ID" value="OWA51950.1"/>
    <property type="molecule type" value="Genomic_DNA"/>
</dbReference>
<dbReference type="AlphaFoldDB" id="A0A9X6RLG2"/>
<evidence type="ECO:0000313" key="2">
    <source>
        <dbReference type="EMBL" id="OWA51950.1"/>
    </source>
</evidence>
<dbReference type="SUPFAM" id="SSF53335">
    <property type="entry name" value="S-adenosyl-L-methionine-dependent methyltransferases"/>
    <property type="match status" value="1"/>
</dbReference>
<dbReference type="InterPro" id="IPR038899">
    <property type="entry name" value="METTL22"/>
</dbReference>
<evidence type="ECO:0000256" key="1">
    <source>
        <dbReference type="SAM" id="MobiDB-lite"/>
    </source>
</evidence>
<dbReference type="Gene3D" id="3.40.50.150">
    <property type="entry name" value="Vaccinia Virus protein VP39"/>
    <property type="match status" value="1"/>
</dbReference>
<dbReference type="GO" id="GO:0008276">
    <property type="term" value="F:protein methyltransferase activity"/>
    <property type="evidence" value="ECO:0007669"/>
    <property type="project" value="InterPro"/>
</dbReference>
<dbReference type="GO" id="GO:0032259">
    <property type="term" value="P:methylation"/>
    <property type="evidence" value="ECO:0007669"/>
    <property type="project" value="UniProtKB-KW"/>
</dbReference>
<dbReference type="OrthoDB" id="46564at2759"/>
<feature type="compositionally biased region" description="Acidic residues" evidence="1">
    <location>
        <begin position="77"/>
        <end position="87"/>
    </location>
</feature>